<evidence type="ECO:0000313" key="6">
    <source>
        <dbReference type="EMBL" id="ERG91475.1"/>
    </source>
</evidence>
<evidence type="ECO:0000256" key="5">
    <source>
        <dbReference type="PIRSR" id="PIRSR600760-2"/>
    </source>
</evidence>
<keyword evidence="5" id="KW-0460">Magnesium</keyword>
<name>U1N4H9_9EURY</name>
<comment type="cofactor">
    <cofactor evidence="5">
        <name>Mg(2+)</name>
        <dbReference type="ChEBI" id="CHEBI:18420"/>
    </cofactor>
</comment>
<dbReference type="PRINTS" id="PR00377">
    <property type="entry name" value="IMPHPHTASES"/>
</dbReference>
<feature type="binding site" evidence="5">
    <location>
        <position position="84"/>
    </location>
    <ligand>
        <name>Mg(2+)</name>
        <dbReference type="ChEBI" id="CHEBI:18420"/>
        <label>1</label>
        <note>catalytic</note>
    </ligand>
</feature>
<dbReference type="GO" id="GO:0042132">
    <property type="term" value="F:fructose 1,6-bisphosphate 1-phosphatase activity"/>
    <property type="evidence" value="ECO:0007669"/>
    <property type="project" value="UniProtKB-EC"/>
</dbReference>
<evidence type="ECO:0000256" key="1">
    <source>
        <dbReference type="ARBA" id="ARBA00001273"/>
    </source>
</evidence>
<proteinExistence type="inferred from homology"/>
<dbReference type="HOGENOM" id="CLU_044118_2_0_2"/>
<feature type="binding site" evidence="5">
    <location>
        <position position="66"/>
    </location>
    <ligand>
        <name>Mg(2+)</name>
        <dbReference type="ChEBI" id="CHEBI:18420"/>
        <label>1</label>
        <note>catalytic</note>
    </ligand>
</feature>
<evidence type="ECO:0000256" key="3">
    <source>
        <dbReference type="ARBA" id="ARBA00023277"/>
    </source>
</evidence>
<dbReference type="GO" id="GO:0007165">
    <property type="term" value="P:signal transduction"/>
    <property type="evidence" value="ECO:0007669"/>
    <property type="project" value="TreeGrafter"/>
</dbReference>
<comment type="catalytic activity">
    <reaction evidence="1">
        <text>beta-D-fructose 1,6-bisphosphate + H2O = beta-D-fructose 6-phosphate + phosphate</text>
        <dbReference type="Rhea" id="RHEA:11064"/>
        <dbReference type="ChEBI" id="CHEBI:15377"/>
        <dbReference type="ChEBI" id="CHEBI:32966"/>
        <dbReference type="ChEBI" id="CHEBI:43474"/>
        <dbReference type="ChEBI" id="CHEBI:57634"/>
        <dbReference type="EC" id="3.1.3.11"/>
    </reaction>
</comment>
<dbReference type="PANTHER" id="PTHR20854:SF4">
    <property type="entry name" value="INOSITOL-1-MONOPHOSPHATASE-RELATED"/>
    <property type="match status" value="1"/>
</dbReference>
<dbReference type="GO" id="GO:0008934">
    <property type="term" value="F:inositol monophosphate 1-phosphatase activity"/>
    <property type="evidence" value="ECO:0007669"/>
    <property type="project" value="TreeGrafter"/>
</dbReference>
<dbReference type="Pfam" id="PF00459">
    <property type="entry name" value="Inositol_P"/>
    <property type="match status" value="1"/>
</dbReference>
<dbReference type="STRING" id="1238424.J07HQW1_01509"/>
<gene>
    <name evidence="6" type="ORF">J07HQW1_01509</name>
</gene>
<keyword evidence="3" id="KW-0119">Carbohydrate metabolism</keyword>
<sequence length="262" mass="28370">MLDELATVAQNAAVSAGEFLRERFTNGTTDAEYRTTDAKAHADEAAERLVIETIREHYPDHSITAEEAGHLDGNESYRWIIDALDGTNNFLAGIPTFGAAVTAVDSNDDPLTTAVSVPAIEDIYTARRDDGVRYNDRIVEVTDGETPPIEAGTVAFVIGSPVVYDGAGRNNASKIRWELGQTTKRCIQTWAPVVHWGLLSRGALDGYVCLHPDEREQVAGELLASEAGCIVRREGPLSVFAPNQTAVDALFETAMTTHEPLS</sequence>
<organism evidence="6 7">
    <name type="scientific">Haloquadratum walsbyi J07HQW1</name>
    <dbReference type="NCBI Taxonomy" id="1238424"/>
    <lineage>
        <taxon>Archaea</taxon>
        <taxon>Methanobacteriati</taxon>
        <taxon>Methanobacteriota</taxon>
        <taxon>Stenosarchaea group</taxon>
        <taxon>Halobacteria</taxon>
        <taxon>Halobacteriales</taxon>
        <taxon>Haloferacaceae</taxon>
        <taxon>Haloquadratum</taxon>
    </lineage>
</organism>
<protein>
    <recommendedName>
        <fullName evidence="2">fructose-bisphosphatase</fullName>
        <ecNumber evidence="2">3.1.3.11</ecNumber>
    </recommendedName>
</protein>
<dbReference type="GO" id="GO:0046872">
    <property type="term" value="F:metal ion binding"/>
    <property type="evidence" value="ECO:0007669"/>
    <property type="project" value="UniProtKB-KW"/>
</dbReference>
<evidence type="ECO:0000256" key="2">
    <source>
        <dbReference type="ARBA" id="ARBA00013093"/>
    </source>
</evidence>
<evidence type="ECO:0000256" key="4">
    <source>
        <dbReference type="ARBA" id="ARBA00038103"/>
    </source>
</evidence>
<dbReference type="PANTHER" id="PTHR20854">
    <property type="entry name" value="INOSITOL MONOPHOSPHATASE"/>
    <property type="match status" value="1"/>
</dbReference>
<feature type="binding site" evidence="5">
    <location>
        <position position="85"/>
    </location>
    <ligand>
        <name>Mg(2+)</name>
        <dbReference type="ChEBI" id="CHEBI:18420"/>
        <label>1</label>
        <note>catalytic</note>
    </ligand>
</feature>
<dbReference type="Gene3D" id="3.30.540.10">
    <property type="entry name" value="Fructose-1,6-Bisphosphatase, subunit A, domain 1"/>
    <property type="match status" value="1"/>
</dbReference>
<feature type="binding site" evidence="5">
    <location>
        <position position="82"/>
    </location>
    <ligand>
        <name>Mg(2+)</name>
        <dbReference type="ChEBI" id="CHEBI:18420"/>
        <label>1</label>
        <note>catalytic</note>
    </ligand>
</feature>
<reference evidence="6 7" key="1">
    <citation type="journal article" date="2013" name="PLoS ONE">
        <title>Assembly-driven community genomics of a hypersaline microbial ecosystem.</title>
        <authorList>
            <person name="Podell S."/>
            <person name="Ugalde J.A."/>
            <person name="Narasingarao P."/>
            <person name="Banfield J.F."/>
            <person name="Heidelberg K.B."/>
            <person name="Allen E.E."/>
        </authorList>
    </citation>
    <scope>NUCLEOTIDE SEQUENCE [LARGE SCALE GENOMIC DNA]</scope>
    <source>
        <strain evidence="7">J07HQW1</strain>
    </source>
</reference>
<dbReference type="EC" id="3.1.3.11" evidence="2"/>
<dbReference type="GO" id="GO:0006020">
    <property type="term" value="P:inositol metabolic process"/>
    <property type="evidence" value="ECO:0007669"/>
    <property type="project" value="TreeGrafter"/>
</dbReference>
<keyword evidence="5" id="KW-0479">Metal-binding</keyword>
<comment type="similarity">
    <text evidence="4">Belongs to the inositol monophosphatase superfamily. FBPase class 4 family.</text>
</comment>
<dbReference type="EMBL" id="KE356560">
    <property type="protein sequence ID" value="ERG91475.1"/>
    <property type="molecule type" value="Genomic_DNA"/>
</dbReference>
<dbReference type="Proteomes" id="UP000030649">
    <property type="component" value="Unassembled WGS sequence"/>
</dbReference>
<dbReference type="AlphaFoldDB" id="U1N4H9"/>
<accession>U1N4H9</accession>
<dbReference type="InterPro" id="IPR000760">
    <property type="entry name" value="Inositol_monophosphatase-like"/>
</dbReference>
<evidence type="ECO:0000313" key="7">
    <source>
        <dbReference type="Proteomes" id="UP000030649"/>
    </source>
</evidence>
<dbReference type="SUPFAM" id="SSF56655">
    <property type="entry name" value="Carbohydrate phosphatase"/>
    <property type="match status" value="1"/>
</dbReference>